<reference evidence="1" key="1">
    <citation type="submission" date="2022-10" db="EMBL/GenBank/DDBJ databases">
        <authorList>
            <person name="Byrne P K."/>
        </authorList>
    </citation>
    <scope>NUCLEOTIDE SEQUENCE</scope>
    <source>
        <strain evidence="1">IFO1815</strain>
    </source>
</reference>
<evidence type="ECO:0008006" key="3">
    <source>
        <dbReference type="Google" id="ProtNLM"/>
    </source>
</evidence>
<dbReference type="EMBL" id="OX365768">
    <property type="protein sequence ID" value="CAI4034950.1"/>
    <property type="molecule type" value="Genomic_DNA"/>
</dbReference>
<accession>A0AA35NBU6</accession>
<keyword evidence="2" id="KW-1185">Reference proteome</keyword>
<dbReference type="RefSeq" id="XP_056078070.1">
    <property type="nucleotide sequence ID" value="XM_056224120.1"/>
</dbReference>
<sequence length="160" mass="18593">MSRLIVDLKCLKNKTTRKYNNLGNVDDGNGKKLGSIHRSERFRTVVRLVDFLFCESSTDRFEGFFCKMVVRNLHCLNITNGEEEMCFYMSEGLFSAHKDDIMLISGQVLDVRIGLWYGMYQSLPIFEIIDFKILSKNDVRDFCEFVRSPIGEKFLDMSNS</sequence>
<dbReference type="Proteomes" id="UP001161438">
    <property type="component" value="Chromosome 12"/>
</dbReference>
<protein>
    <recommendedName>
        <fullName evidence="3">Ten1p</fullName>
    </recommendedName>
</protein>
<organism evidence="1 2">
    <name type="scientific">Saccharomyces mikatae IFO 1815</name>
    <dbReference type="NCBI Taxonomy" id="226126"/>
    <lineage>
        <taxon>Eukaryota</taxon>
        <taxon>Fungi</taxon>
        <taxon>Dikarya</taxon>
        <taxon>Ascomycota</taxon>
        <taxon>Saccharomycotina</taxon>
        <taxon>Saccharomycetes</taxon>
        <taxon>Saccharomycetales</taxon>
        <taxon>Saccharomycetaceae</taxon>
        <taxon>Saccharomyces</taxon>
    </lineage>
</organism>
<evidence type="ECO:0000313" key="2">
    <source>
        <dbReference type="Proteomes" id="UP001161438"/>
    </source>
</evidence>
<gene>
    <name evidence="1" type="primary">SMKI12G0870</name>
    <name evidence="1" type="ORF">SMKI_12G0870</name>
</gene>
<proteinExistence type="predicted"/>
<dbReference type="GeneID" id="80919804"/>
<evidence type="ECO:0000313" key="1">
    <source>
        <dbReference type="EMBL" id="CAI4034950.1"/>
    </source>
</evidence>
<name>A0AA35NBU6_SACMI</name>
<dbReference type="AlphaFoldDB" id="A0AA35NBU6"/>